<dbReference type="PANTHER" id="PTHR48056:SF81">
    <property type="entry name" value="RECEPTOR PROTEIN-TYROSINE KINASE CEPR1"/>
    <property type="match status" value="1"/>
</dbReference>
<gene>
    <name evidence="14" type="ORF">COHA_009003</name>
</gene>
<reference evidence="14" key="1">
    <citation type="submission" date="2020-11" db="EMBL/GenBank/DDBJ databases">
        <title>Chlorella ohadii genome sequencing and assembly.</title>
        <authorList>
            <person name="Murik O."/>
            <person name="Treves H."/>
            <person name="Kedem I."/>
            <person name="Shotland Y."/>
            <person name="Kaplan A."/>
        </authorList>
    </citation>
    <scope>NUCLEOTIDE SEQUENCE</scope>
    <source>
        <strain evidence="14">1</strain>
    </source>
</reference>
<keyword evidence="6 9" id="KW-0547">Nucleotide-binding</keyword>
<dbReference type="Pfam" id="PF07714">
    <property type="entry name" value="PK_Tyr_Ser-Thr"/>
    <property type="match status" value="1"/>
</dbReference>
<dbReference type="InterPro" id="IPR001245">
    <property type="entry name" value="Ser-Thr/Tyr_kinase_cat_dom"/>
</dbReference>
<feature type="compositionally biased region" description="Gly residues" evidence="10">
    <location>
        <begin position="884"/>
        <end position="897"/>
    </location>
</feature>
<comment type="caution">
    <text evidence="14">The sequence shown here is derived from an EMBL/GenBank/DDBJ whole genome shotgun (WGS) entry which is preliminary data.</text>
</comment>
<evidence type="ECO:0000256" key="6">
    <source>
        <dbReference type="ARBA" id="ARBA00022741"/>
    </source>
</evidence>
<dbReference type="SUPFAM" id="SSF56112">
    <property type="entry name" value="Protein kinase-like (PK-like)"/>
    <property type="match status" value="1"/>
</dbReference>
<comment type="subcellular location">
    <subcellularLocation>
        <location evidence="1">Cytoplasm</location>
        <location evidence="1">Cytoskeleton</location>
        <location evidence="1">Cilium axoneme</location>
    </subcellularLocation>
</comment>
<evidence type="ECO:0000256" key="5">
    <source>
        <dbReference type="ARBA" id="ARBA00022737"/>
    </source>
</evidence>
<accession>A0AAD5DFS0</accession>
<evidence type="ECO:0000256" key="2">
    <source>
        <dbReference type="ARBA" id="ARBA00022527"/>
    </source>
</evidence>
<evidence type="ECO:0000256" key="3">
    <source>
        <dbReference type="ARBA" id="ARBA00022614"/>
    </source>
</evidence>
<proteinExistence type="predicted"/>
<dbReference type="InterPro" id="IPR008271">
    <property type="entry name" value="Ser/Thr_kinase_AS"/>
</dbReference>
<dbReference type="SUPFAM" id="SSF52058">
    <property type="entry name" value="L domain-like"/>
    <property type="match status" value="1"/>
</dbReference>
<dbReference type="Proteomes" id="UP001205105">
    <property type="component" value="Unassembled WGS sequence"/>
</dbReference>
<feature type="binding site" evidence="9">
    <location>
        <position position="639"/>
    </location>
    <ligand>
        <name>ATP</name>
        <dbReference type="ChEBI" id="CHEBI:30616"/>
    </ligand>
</feature>
<evidence type="ECO:0000256" key="7">
    <source>
        <dbReference type="ARBA" id="ARBA00022777"/>
    </source>
</evidence>
<keyword evidence="4" id="KW-0808">Transferase</keyword>
<dbReference type="PROSITE" id="PS00108">
    <property type="entry name" value="PROTEIN_KINASE_ST"/>
    <property type="match status" value="1"/>
</dbReference>
<dbReference type="GO" id="GO:0004674">
    <property type="term" value="F:protein serine/threonine kinase activity"/>
    <property type="evidence" value="ECO:0007669"/>
    <property type="project" value="UniProtKB-KW"/>
</dbReference>
<keyword evidence="7" id="KW-0418">Kinase</keyword>
<feature type="compositionally biased region" description="Low complexity" evidence="10">
    <location>
        <begin position="978"/>
        <end position="987"/>
    </location>
</feature>
<dbReference type="Gene3D" id="3.80.10.10">
    <property type="entry name" value="Ribonuclease Inhibitor"/>
    <property type="match status" value="2"/>
</dbReference>
<evidence type="ECO:0000256" key="4">
    <source>
        <dbReference type="ARBA" id="ARBA00022679"/>
    </source>
</evidence>
<dbReference type="InterPro" id="IPR032675">
    <property type="entry name" value="LRR_dom_sf"/>
</dbReference>
<sequence length="998" mass="105505">MNALAGTLLAACLALLITAADAQSTTNSTEGKLAYYNSSKDADLDLYCNFPRVTGSPQWDSRRPPGIPEEIFIPAAQMATYPNEAVACTVFNYGGSGGRGEVVPWRLSWQELESPPHLSLSEQALMQQLFYTCCSAPDSCLELRQQTVNGQPSMDLCSACRECICNERGQLVQIHWEDYRLTCPFPAAMFGGFPRLQFLRLRNNPGLTGEYQMFGAAFRNRSTTNRGLGTLTVKHTGVSGPLPPCIFSPRMAQLYLDNNALNGTIPDAFGGAPLLNLFQVDHNQLSGSVPPSAAAAQVLQELYMNANRLSGTLPDLFSRNEALVYLDVTNNSLSGPWPESLANHSTASVIRAGLNRFGSLPPQLADVPSGGSGAIDAAELPLRELDLSYNNLTGEFPTALAFVPNLERLNITGNHLSGPLPDEADMFPRSQRLLVGTNNFTGPIPDSWNETNRVRSSSNERMVFNASWNQLTGDVPYWLANAATHEVVDVSNNSFTDACTSPALAATPGICLPPPSSDGYGGSQPAVSAPPGISPSASAALAWLALITIPVIALGGLAFWMYRRREQRRILRSLAAAHQQEDGPVSPTHSGSQESSGLVVAPCAISLTKGPGGQPLLLGQGGFGTVYRGTLFSEPVAVKVIKTGSALVNTEAILREVAILKACHSTYIVGFRGACVHDGDLYLVTELMQGGDLWTALHSGKITWYNRGHQIALDVARGLAYLHEHRVIHMDLKSPNVLLTAQGVARIADIGLAGILSTTRSYIASSAVAVGTIAYCSPEQLLGLKCGFASDIYSFGVLLHEIATQATPVRGRMRPIRVPEEAPAEVVGLINLCMRSEPKERPTAPQIVSQLKLIRRRMLRAPDTARLMHAADSGSVAGTLGSASSGGGGGGGGGKPAGGEKQVTGGSGSKEDSAAAKAALRQVDQLLQDGSLEQADSLALSKEGTLEQADSLALSKEGTLEQADSLALSKGASGGSGSLPLSQGASSTLPLIKLDASS</sequence>
<keyword evidence="11" id="KW-0472">Membrane</keyword>
<dbReference type="InterPro" id="IPR000719">
    <property type="entry name" value="Prot_kinase_dom"/>
</dbReference>
<evidence type="ECO:0000259" key="13">
    <source>
        <dbReference type="PROSITE" id="PS50011"/>
    </source>
</evidence>
<dbReference type="PROSITE" id="PS50011">
    <property type="entry name" value="PROTEIN_KINASE_DOM"/>
    <property type="match status" value="1"/>
</dbReference>
<keyword evidence="5" id="KW-0677">Repeat</keyword>
<keyword evidence="11" id="KW-0812">Transmembrane</keyword>
<organism evidence="14 15">
    <name type="scientific">Chlorella ohadii</name>
    <dbReference type="NCBI Taxonomy" id="2649997"/>
    <lineage>
        <taxon>Eukaryota</taxon>
        <taxon>Viridiplantae</taxon>
        <taxon>Chlorophyta</taxon>
        <taxon>core chlorophytes</taxon>
        <taxon>Trebouxiophyceae</taxon>
        <taxon>Chlorellales</taxon>
        <taxon>Chlorellaceae</taxon>
        <taxon>Chlorella clade</taxon>
        <taxon>Chlorella</taxon>
    </lineage>
</organism>
<dbReference type="InterPro" id="IPR011009">
    <property type="entry name" value="Kinase-like_dom_sf"/>
</dbReference>
<dbReference type="AlphaFoldDB" id="A0AAD5DFS0"/>
<evidence type="ECO:0000313" key="15">
    <source>
        <dbReference type="Proteomes" id="UP001205105"/>
    </source>
</evidence>
<evidence type="ECO:0000256" key="9">
    <source>
        <dbReference type="PROSITE-ProRule" id="PRU10141"/>
    </source>
</evidence>
<feature type="signal peptide" evidence="12">
    <location>
        <begin position="1"/>
        <end position="22"/>
    </location>
</feature>
<feature type="region of interest" description="Disordered" evidence="10">
    <location>
        <begin position="966"/>
        <end position="998"/>
    </location>
</feature>
<dbReference type="GO" id="GO:0005930">
    <property type="term" value="C:axoneme"/>
    <property type="evidence" value="ECO:0007669"/>
    <property type="project" value="UniProtKB-SubCell"/>
</dbReference>
<feature type="chain" id="PRO_5042053913" description="Protein kinase domain-containing protein" evidence="12">
    <location>
        <begin position="23"/>
        <end position="998"/>
    </location>
</feature>
<feature type="transmembrane region" description="Helical" evidence="11">
    <location>
        <begin position="540"/>
        <end position="562"/>
    </location>
</feature>
<dbReference type="InterPro" id="IPR050647">
    <property type="entry name" value="Plant_LRR-RLKs"/>
</dbReference>
<evidence type="ECO:0000313" key="14">
    <source>
        <dbReference type="EMBL" id="KAI7837212.1"/>
    </source>
</evidence>
<feature type="domain" description="Protein kinase" evidence="13">
    <location>
        <begin position="612"/>
        <end position="853"/>
    </location>
</feature>
<dbReference type="SMART" id="SM00220">
    <property type="entry name" value="S_TKc"/>
    <property type="match status" value="1"/>
</dbReference>
<evidence type="ECO:0000256" key="11">
    <source>
        <dbReference type="SAM" id="Phobius"/>
    </source>
</evidence>
<dbReference type="Gene3D" id="1.10.510.10">
    <property type="entry name" value="Transferase(Phosphotransferase) domain 1"/>
    <property type="match status" value="1"/>
</dbReference>
<evidence type="ECO:0000256" key="10">
    <source>
        <dbReference type="SAM" id="MobiDB-lite"/>
    </source>
</evidence>
<keyword evidence="12" id="KW-0732">Signal</keyword>
<evidence type="ECO:0000256" key="12">
    <source>
        <dbReference type="SAM" id="SignalP"/>
    </source>
</evidence>
<keyword evidence="3" id="KW-0433">Leucine-rich repeat</keyword>
<dbReference type="PANTHER" id="PTHR48056">
    <property type="entry name" value="LRR RECEPTOR-LIKE SERINE/THREONINE-PROTEIN KINASE-RELATED"/>
    <property type="match status" value="1"/>
</dbReference>
<protein>
    <recommendedName>
        <fullName evidence="13">Protein kinase domain-containing protein</fullName>
    </recommendedName>
</protein>
<name>A0AAD5DFS0_9CHLO</name>
<keyword evidence="11" id="KW-1133">Transmembrane helix</keyword>
<evidence type="ECO:0000256" key="1">
    <source>
        <dbReference type="ARBA" id="ARBA00004430"/>
    </source>
</evidence>
<keyword evidence="8 9" id="KW-0067">ATP-binding</keyword>
<feature type="region of interest" description="Disordered" evidence="10">
    <location>
        <begin position="875"/>
        <end position="916"/>
    </location>
</feature>
<dbReference type="GO" id="GO:0005524">
    <property type="term" value="F:ATP binding"/>
    <property type="evidence" value="ECO:0007669"/>
    <property type="project" value="UniProtKB-UniRule"/>
</dbReference>
<dbReference type="PROSITE" id="PS00107">
    <property type="entry name" value="PROTEIN_KINASE_ATP"/>
    <property type="match status" value="1"/>
</dbReference>
<dbReference type="InterPro" id="IPR001611">
    <property type="entry name" value="Leu-rich_rpt"/>
</dbReference>
<dbReference type="InterPro" id="IPR017441">
    <property type="entry name" value="Protein_kinase_ATP_BS"/>
</dbReference>
<evidence type="ECO:0000256" key="8">
    <source>
        <dbReference type="ARBA" id="ARBA00022840"/>
    </source>
</evidence>
<keyword evidence="2" id="KW-0723">Serine/threonine-protein kinase</keyword>
<dbReference type="Pfam" id="PF00560">
    <property type="entry name" value="LRR_1"/>
    <property type="match status" value="4"/>
</dbReference>
<dbReference type="EMBL" id="JADXDR010000161">
    <property type="protein sequence ID" value="KAI7837212.1"/>
    <property type="molecule type" value="Genomic_DNA"/>
</dbReference>
<keyword evidence="15" id="KW-1185">Reference proteome</keyword>